<dbReference type="InterPro" id="IPR000477">
    <property type="entry name" value="RT_dom"/>
</dbReference>
<dbReference type="InterPro" id="IPR036691">
    <property type="entry name" value="Endo/exonu/phosph_ase_sf"/>
</dbReference>
<dbReference type="Proteomes" id="UP000467841">
    <property type="component" value="Unassembled WGS sequence"/>
</dbReference>
<feature type="domain" description="Reverse transcriptase zinc-binding" evidence="3">
    <location>
        <begin position="585"/>
        <end position="657"/>
    </location>
</feature>
<comment type="caution">
    <text evidence="4">The sequence shown here is derived from an EMBL/GenBank/DDBJ whole genome shotgun (WGS) entry which is preliminary data.</text>
</comment>
<dbReference type="GO" id="GO:0004523">
    <property type="term" value="F:RNA-DNA hybrid ribonuclease activity"/>
    <property type="evidence" value="ECO:0007669"/>
    <property type="project" value="InterPro"/>
</dbReference>
<evidence type="ECO:0000259" key="1">
    <source>
        <dbReference type="Pfam" id="PF00078"/>
    </source>
</evidence>
<organism evidence="4 5">
    <name type="scientific">Microthlaspi erraticum</name>
    <dbReference type="NCBI Taxonomy" id="1685480"/>
    <lineage>
        <taxon>Eukaryota</taxon>
        <taxon>Viridiplantae</taxon>
        <taxon>Streptophyta</taxon>
        <taxon>Embryophyta</taxon>
        <taxon>Tracheophyta</taxon>
        <taxon>Spermatophyta</taxon>
        <taxon>Magnoliopsida</taxon>
        <taxon>eudicotyledons</taxon>
        <taxon>Gunneridae</taxon>
        <taxon>Pentapetalae</taxon>
        <taxon>rosids</taxon>
        <taxon>malvids</taxon>
        <taxon>Brassicales</taxon>
        <taxon>Brassicaceae</taxon>
        <taxon>Coluteocarpeae</taxon>
        <taxon>Microthlaspi</taxon>
    </lineage>
</organism>
<dbReference type="InterPro" id="IPR044730">
    <property type="entry name" value="RNase_H-like_dom_plant"/>
</dbReference>
<keyword evidence="5" id="KW-1185">Reference proteome</keyword>
<dbReference type="SUPFAM" id="SSF53098">
    <property type="entry name" value="Ribonuclease H-like"/>
    <property type="match status" value="1"/>
</dbReference>
<dbReference type="PANTHER" id="PTHR46890:SF48">
    <property type="entry name" value="RNA-DIRECTED DNA POLYMERASE"/>
    <property type="match status" value="1"/>
</dbReference>
<name>A0A6D2KZ12_9BRAS</name>
<dbReference type="InterPro" id="IPR012337">
    <property type="entry name" value="RNaseH-like_sf"/>
</dbReference>
<evidence type="ECO:0000313" key="5">
    <source>
        <dbReference type="Proteomes" id="UP000467841"/>
    </source>
</evidence>
<dbReference type="Pfam" id="PF13456">
    <property type="entry name" value="RVT_3"/>
    <property type="match status" value="1"/>
</dbReference>
<feature type="domain" description="RNase H type-1" evidence="2">
    <location>
        <begin position="766"/>
        <end position="886"/>
    </location>
</feature>
<dbReference type="Pfam" id="PF00078">
    <property type="entry name" value="RVT_1"/>
    <property type="match status" value="1"/>
</dbReference>
<dbReference type="EMBL" id="CACVBM020001729">
    <property type="protein sequence ID" value="CAA7058564.1"/>
    <property type="molecule type" value="Genomic_DNA"/>
</dbReference>
<dbReference type="AlphaFoldDB" id="A0A6D2KZ12"/>
<dbReference type="InterPro" id="IPR043502">
    <property type="entry name" value="DNA/RNA_pol_sf"/>
</dbReference>
<evidence type="ECO:0000259" key="3">
    <source>
        <dbReference type="Pfam" id="PF13966"/>
    </source>
</evidence>
<evidence type="ECO:0008006" key="6">
    <source>
        <dbReference type="Google" id="ProtNLM"/>
    </source>
</evidence>
<dbReference type="InterPro" id="IPR036397">
    <property type="entry name" value="RNaseH_sf"/>
</dbReference>
<dbReference type="SUPFAM" id="SSF56219">
    <property type="entry name" value="DNase I-like"/>
    <property type="match status" value="1"/>
</dbReference>
<evidence type="ECO:0000259" key="2">
    <source>
        <dbReference type="Pfam" id="PF13456"/>
    </source>
</evidence>
<dbReference type="Pfam" id="PF13966">
    <property type="entry name" value="zf-RVT"/>
    <property type="match status" value="1"/>
</dbReference>
<feature type="domain" description="Reverse transcriptase" evidence="1">
    <location>
        <begin position="310"/>
        <end position="441"/>
    </location>
</feature>
<dbReference type="Gene3D" id="3.30.420.10">
    <property type="entry name" value="Ribonuclease H-like superfamily/Ribonuclease H"/>
    <property type="match status" value="1"/>
</dbReference>
<dbReference type="OrthoDB" id="1934719at2759"/>
<accession>A0A6D2KZ12</accession>
<dbReference type="InterPro" id="IPR002156">
    <property type="entry name" value="RNaseH_domain"/>
</dbReference>
<reference evidence="4" key="1">
    <citation type="submission" date="2020-01" db="EMBL/GenBank/DDBJ databases">
        <authorList>
            <person name="Mishra B."/>
        </authorList>
    </citation>
    <scope>NUCLEOTIDE SEQUENCE [LARGE SCALE GENOMIC DNA]</scope>
</reference>
<dbReference type="PANTHER" id="PTHR46890">
    <property type="entry name" value="NON-LTR RETROLELEMENT REVERSE TRANSCRIPTASE-LIKE PROTEIN-RELATED"/>
    <property type="match status" value="1"/>
</dbReference>
<evidence type="ECO:0000313" key="4">
    <source>
        <dbReference type="EMBL" id="CAA7058564.1"/>
    </source>
</evidence>
<gene>
    <name evidence="4" type="ORF">MERR_LOCUS45800</name>
</gene>
<dbReference type="GO" id="GO:0003676">
    <property type="term" value="F:nucleic acid binding"/>
    <property type="evidence" value="ECO:0007669"/>
    <property type="project" value="InterPro"/>
</dbReference>
<dbReference type="InterPro" id="IPR052343">
    <property type="entry name" value="Retrotransposon-Effector_Assoc"/>
</dbReference>
<sequence length="903" mass="102199">MRAEGTFGDFRAFLSTGDLYDIPHAGNPLSWRGMRHTHLVHCRLDRSLANGAWSDCYPYSRCYYLDFEGSDHRPLLTILETNLKKKRGIFRYDRSLNDNPEITEVVEKAWHSSDTASVEQRINYCRREISRWNREHHFNAQKAIQEEKAKLDRAQWLALRDKNSGYFHAVTRGRRAVNKLAVLEDAQGTAVYEEEKIVQVISAYFQDIFISRSSSCEETVHQAIHPCISEETNETLIRELTPEEIKAALFSISPDKASGPDGFSACFFQKNWSLMGPQITKEVKEILAAGIIPNSLNETHVRLIPKVPSPKSVSEYRPIALCNVYYKIISKLLTKRLQPILSTIISENQTAFIPGRAISDNVLITHEVLHYLKGSGATKHCSMAVKTDMSKAYDRLKWNFIAAVLDRMGFHPKWTNWIFQCISTVSYTFLVNRTAQRQVFPQHYDFLSVPITFSTSHGWRGILIGRDLLKSCLGRVIGNGASASVWNDLWLSLDQPSQPIGPQNHLHTEIKVSELLNNQNGEWLFEKIKKEVLPHQLKQILAIKPSKKGAPDSYIWLSTKSGDYSVKTGYHSAVAAQELLTDPHNMHDPINWMSDVWNGKFSPKLKVFLWKTLQETLLVGENLLNRGLMDTACCIHCGELETTEHLFFHCPYALAVWSLAPFSITLNLNQIQSFSAALTTSKSWICLPPIGAGSRPLFPWIVWAIWKARNTLIFEDRLFQPEETIHKAVTEAKEWQSSQLLSQPLVRSPFAITRSPDQIRALTYFTDGAWCKDSGIGGSGWIVVDNDGTEVSRGHSAERFVSSPLAMEALAIRSALNHALENGFSNIILKPDAEDLIRALNTHEQIKEIYGLLFDIHALAFMFSSISFISIRRSENALADAIAKSAKNGLISLSSQRDPLCRW</sequence>
<dbReference type="CDD" id="cd06222">
    <property type="entry name" value="RNase_H_like"/>
    <property type="match status" value="1"/>
</dbReference>
<dbReference type="SUPFAM" id="SSF56672">
    <property type="entry name" value="DNA/RNA polymerases"/>
    <property type="match status" value="1"/>
</dbReference>
<dbReference type="CDD" id="cd01650">
    <property type="entry name" value="RT_nLTR_like"/>
    <property type="match status" value="1"/>
</dbReference>
<dbReference type="InterPro" id="IPR026960">
    <property type="entry name" value="RVT-Znf"/>
</dbReference>
<proteinExistence type="predicted"/>
<protein>
    <recommendedName>
        <fullName evidence="6">Reverse transcriptase domain-containing protein</fullName>
    </recommendedName>
</protein>